<dbReference type="EMBL" id="NVUU01000011">
    <property type="protein sequence ID" value="PCI95681.1"/>
    <property type="molecule type" value="Genomic_DNA"/>
</dbReference>
<accession>A0A2A4YLV8</accession>
<comment type="caution">
    <text evidence="1">The sequence shown here is derived from an EMBL/GenBank/DDBJ whole genome shotgun (WGS) entry which is preliminary data.</text>
</comment>
<dbReference type="Proteomes" id="UP000217838">
    <property type="component" value="Unassembled WGS sequence"/>
</dbReference>
<proteinExistence type="predicted"/>
<evidence type="ECO:0000313" key="1">
    <source>
        <dbReference type="EMBL" id="PCI95681.1"/>
    </source>
</evidence>
<sequence length="79" mass="9325">MKKKKSLIYRKIPDRFKTAYPRVQTGCIDEKRGLATVEALYVALRVMKRDTQGLLDHYYWKDDFLELNKKAFALLAQSQ</sequence>
<reference evidence="2" key="1">
    <citation type="submission" date="2017-08" db="EMBL/GenBank/DDBJ databases">
        <title>A dynamic microbial community with high functional redundancy inhabits the cold, oxic subseafloor aquifer.</title>
        <authorList>
            <person name="Tully B.J."/>
            <person name="Wheat C.G."/>
            <person name="Glazer B.T."/>
            <person name="Huber J.A."/>
        </authorList>
    </citation>
    <scope>NUCLEOTIDE SEQUENCE [LARGE SCALE GENOMIC DNA]</scope>
</reference>
<dbReference type="AlphaFoldDB" id="A0A2A4YLV8"/>
<name>A0A2A4YLV8_UNCAE</name>
<organism evidence="1 2">
    <name type="scientific">Aerophobetes bacterium</name>
    <dbReference type="NCBI Taxonomy" id="2030807"/>
    <lineage>
        <taxon>Bacteria</taxon>
        <taxon>Candidatus Aerophobota</taxon>
    </lineage>
</organism>
<protein>
    <submittedName>
        <fullName evidence="1">Uncharacterized protein</fullName>
    </submittedName>
</protein>
<evidence type="ECO:0000313" key="2">
    <source>
        <dbReference type="Proteomes" id="UP000217838"/>
    </source>
</evidence>
<gene>
    <name evidence="1" type="ORF">COB11_01475</name>
</gene>